<comment type="caution">
    <text evidence="1">The sequence shown here is derived from an EMBL/GenBank/DDBJ whole genome shotgun (WGS) entry which is preliminary data.</text>
</comment>
<evidence type="ECO:0000313" key="1">
    <source>
        <dbReference type="EMBL" id="PON71912.1"/>
    </source>
</evidence>
<dbReference type="InParanoid" id="A0A2P5DF51"/>
<accession>A0A2P5DF51</accession>
<evidence type="ECO:0000313" key="2">
    <source>
        <dbReference type="Proteomes" id="UP000237000"/>
    </source>
</evidence>
<organism evidence="1 2">
    <name type="scientific">Trema orientale</name>
    <name type="common">Charcoal tree</name>
    <name type="synonym">Celtis orientalis</name>
    <dbReference type="NCBI Taxonomy" id="63057"/>
    <lineage>
        <taxon>Eukaryota</taxon>
        <taxon>Viridiplantae</taxon>
        <taxon>Streptophyta</taxon>
        <taxon>Embryophyta</taxon>
        <taxon>Tracheophyta</taxon>
        <taxon>Spermatophyta</taxon>
        <taxon>Magnoliopsida</taxon>
        <taxon>eudicotyledons</taxon>
        <taxon>Gunneridae</taxon>
        <taxon>Pentapetalae</taxon>
        <taxon>rosids</taxon>
        <taxon>fabids</taxon>
        <taxon>Rosales</taxon>
        <taxon>Cannabaceae</taxon>
        <taxon>Trema</taxon>
    </lineage>
</organism>
<dbReference type="EMBL" id="JXTC01000274">
    <property type="protein sequence ID" value="PON71912.1"/>
    <property type="molecule type" value="Genomic_DNA"/>
</dbReference>
<reference evidence="2" key="1">
    <citation type="submission" date="2016-06" db="EMBL/GenBank/DDBJ databases">
        <title>Parallel loss of symbiosis genes in relatives of nitrogen-fixing non-legume Parasponia.</title>
        <authorList>
            <person name="Van Velzen R."/>
            <person name="Holmer R."/>
            <person name="Bu F."/>
            <person name="Rutten L."/>
            <person name="Van Zeijl A."/>
            <person name="Liu W."/>
            <person name="Santuari L."/>
            <person name="Cao Q."/>
            <person name="Sharma T."/>
            <person name="Shen D."/>
            <person name="Roswanjaya Y."/>
            <person name="Wardhani T."/>
            <person name="Kalhor M.S."/>
            <person name="Jansen J."/>
            <person name="Van den Hoogen J."/>
            <person name="Gungor B."/>
            <person name="Hartog M."/>
            <person name="Hontelez J."/>
            <person name="Verver J."/>
            <person name="Yang W.-C."/>
            <person name="Schijlen E."/>
            <person name="Repin R."/>
            <person name="Schilthuizen M."/>
            <person name="Schranz E."/>
            <person name="Heidstra R."/>
            <person name="Miyata K."/>
            <person name="Fedorova E."/>
            <person name="Kohlen W."/>
            <person name="Bisseling T."/>
            <person name="Smit S."/>
            <person name="Geurts R."/>
        </authorList>
    </citation>
    <scope>NUCLEOTIDE SEQUENCE [LARGE SCALE GENOMIC DNA]</scope>
    <source>
        <strain evidence="2">cv. RG33-2</strain>
    </source>
</reference>
<feature type="non-terminal residue" evidence="1">
    <location>
        <position position="1"/>
    </location>
</feature>
<dbReference type="Proteomes" id="UP000237000">
    <property type="component" value="Unassembled WGS sequence"/>
</dbReference>
<protein>
    <submittedName>
        <fullName evidence="1">Uncharacterized protein</fullName>
    </submittedName>
</protein>
<dbReference type="AlphaFoldDB" id="A0A2P5DF51"/>
<gene>
    <name evidence="1" type="ORF">TorRG33x02_253330</name>
</gene>
<name>A0A2P5DF51_TREOI</name>
<keyword evidence="2" id="KW-1185">Reference proteome</keyword>
<proteinExistence type="predicted"/>
<sequence>PVVTMAGGVPELRERVIRLEEIVGTPHRDDGASLADQTAVFSEQLLLLQNVMSDL</sequence>